<dbReference type="EMBL" id="SMMG02000006">
    <property type="protein sequence ID" value="KAA3471223.1"/>
    <property type="molecule type" value="Genomic_DNA"/>
</dbReference>
<keyword evidence="3" id="KW-1185">Reference proteome</keyword>
<proteinExistence type="predicted"/>
<dbReference type="InterPro" id="IPR052160">
    <property type="entry name" value="Gypsy_RT_Integrase-like"/>
</dbReference>
<reference evidence="3" key="1">
    <citation type="journal article" date="2019" name="Plant Biotechnol. J.">
        <title>Genome sequencing of the Australian wild diploid species Gossypium australe highlights disease resistance and delayed gland morphogenesis.</title>
        <authorList>
            <person name="Cai Y."/>
            <person name="Cai X."/>
            <person name="Wang Q."/>
            <person name="Wang P."/>
            <person name="Zhang Y."/>
            <person name="Cai C."/>
            <person name="Xu Y."/>
            <person name="Wang K."/>
            <person name="Zhou Z."/>
            <person name="Wang C."/>
            <person name="Geng S."/>
            <person name="Li B."/>
            <person name="Dong Q."/>
            <person name="Hou Y."/>
            <person name="Wang H."/>
            <person name="Ai P."/>
            <person name="Liu Z."/>
            <person name="Yi F."/>
            <person name="Sun M."/>
            <person name="An G."/>
            <person name="Cheng J."/>
            <person name="Zhang Y."/>
            <person name="Shi Q."/>
            <person name="Xie Y."/>
            <person name="Shi X."/>
            <person name="Chang Y."/>
            <person name="Huang F."/>
            <person name="Chen Y."/>
            <person name="Hong S."/>
            <person name="Mi L."/>
            <person name="Sun Q."/>
            <person name="Zhang L."/>
            <person name="Zhou B."/>
            <person name="Peng R."/>
            <person name="Zhang X."/>
            <person name="Liu F."/>
        </authorList>
    </citation>
    <scope>NUCLEOTIDE SEQUENCE [LARGE SCALE GENOMIC DNA]</scope>
    <source>
        <strain evidence="3">cv. PA1801</strain>
    </source>
</reference>
<dbReference type="GO" id="GO:0015074">
    <property type="term" value="P:DNA integration"/>
    <property type="evidence" value="ECO:0007669"/>
    <property type="project" value="InterPro"/>
</dbReference>
<protein>
    <submittedName>
        <fullName evidence="2">Retrovirus-related Pol polyprotein from transposon opus</fullName>
    </submittedName>
</protein>
<dbReference type="PANTHER" id="PTHR47266">
    <property type="entry name" value="ENDONUCLEASE-RELATED"/>
    <property type="match status" value="1"/>
</dbReference>
<dbReference type="InterPro" id="IPR001584">
    <property type="entry name" value="Integrase_cat-core"/>
</dbReference>
<dbReference type="Pfam" id="PF00665">
    <property type="entry name" value="rve"/>
    <property type="match status" value="1"/>
</dbReference>
<sequence>MYILVAVDYVSKWVEVVTLPTNDAKSVLKFLHKNIFTRFGTPRALISDERSHLDCKLVATALMKHGVKHKITTTNGQVEVSNKEIKQILEKVVIPTRKDWSSRLDESLWVYRIAFKTPLGMSPFKLVHGKPCHFPVELKHKAFWAIKKLNMDWIIPRLMRMPNYIKKGQSDGMIRRFCHGNLNLDNRLKLFPGKLKSRWSSLFEIVHVYPRRAVEVKDGKIVLNFKVKGQRLKHYLGVLITRDKHSIALRNA</sequence>
<evidence type="ECO:0000259" key="1">
    <source>
        <dbReference type="PROSITE" id="PS50994"/>
    </source>
</evidence>
<dbReference type="Gene3D" id="3.30.420.10">
    <property type="entry name" value="Ribonuclease H-like superfamily/Ribonuclease H"/>
    <property type="match status" value="1"/>
</dbReference>
<evidence type="ECO:0000313" key="3">
    <source>
        <dbReference type="Proteomes" id="UP000325315"/>
    </source>
</evidence>
<organism evidence="2 3">
    <name type="scientific">Gossypium australe</name>
    <dbReference type="NCBI Taxonomy" id="47621"/>
    <lineage>
        <taxon>Eukaryota</taxon>
        <taxon>Viridiplantae</taxon>
        <taxon>Streptophyta</taxon>
        <taxon>Embryophyta</taxon>
        <taxon>Tracheophyta</taxon>
        <taxon>Spermatophyta</taxon>
        <taxon>Magnoliopsida</taxon>
        <taxon>eudicotyledons</taxon>
        <taxon>Gunneridae</taxon>
        <taxon>Pentapetalae</taxon>
        <taxon>rosids</taxon>
        <taxon>malvids</taxon>
        <taxon>Malvales</taxon>
        <taxon>Malvaceae</taxon>
        <taxon>Malvoideae</taxon>
        <taxon>Gossypium</taxon>
    </lineage>
</organism>
<dbReference type="InterPro" id="IPR012337">
    <property type="entry name" value="RNaseH-like_sf"/>
</dbReference>
<dbReference type="InterPro" id="IPR036397">
    <property type="entry name" value="RNaseH_sf"/>
</dbReference>
<dbReference type="AlphaFoldDB" id="A0A5B6VQ57"/>
<dbReference type="GO" id="GO:0003676">
    <property type="term" value="F:nucleic acid binding"/>
    <property type="evidence" value="ECO:0007669"/>
    <property type="project" value="InterPro"/>
</dbReference>
<dbReference type="SUPFAM" id="SSF53098">
    <property type="entry name" value="Ribonuclease H-like"/>
    <property type="match status" value="1"/>
</dbReference>
<dbReference type="OrthoDB" id="1001372at2759"/>
<gene>
    <name evidence="2" type="ORF">EPI10_016864</name>
</gene>
<comment type="caution">
    <text evidence="2">The sequence shown here is derived from an EMBL/GenBank/DDBJ whole genome shotgun (WGS) entry which is preliminary data.</text>
</comment>
<accession>A0A5B6VQ57</accession>
<evidence type="ECO:0000313" key="2">
    <source>
        <dbReference type="EMBL" id="KAA3471223.1"/>
    </source>
</evidence>
<feature type="domain" description="Integrase catalytic" evidence="1">
    <location>
        <begin position="1"/>
        <end position="131"/>
    </location>
</feature>
<dbReference type="PROSITE" id="PS50994">
    <property type="entry name" value="INTEGRASE"/>
    <property type="match status" value="1"/>
</dbReference>
<name>A0A5B6VQ57_9ROSI</name>
<dbReference type="Proteomes" id="UP000325315">
    <property type="component" value="Unassembled WGS sequence"/>
</dbReference>